<evidence type="ECO:0000313" key="1">
    <source>
        <dbReference type="EMBL" id="MED6154022.1"/>
    </source>
</evidence>
<dbReference type="EMBL" id="JASCZI010095450">
    <property type="protein sequence ID" value="MED6154022.1"/>
    <property type="molecule type" value="Genomic_DNA"/>
</dbReference>
<name>A0ABU6TYR9_9FABA</name>
<sequence>EKQVEKRKKMECGNLASEVSKLHAYAWKTANNPRICVAYNTKAISRIQGSTHMRGHQLGTH</sequence>
<feature type="non-terminal residue" evidence="1">
    <location>
        <position position="1"/>
    </location>
</feature>
<accession>A0ABU6TYR9</accession>
<reference evidence="1 2" key="1">
    <citation type="journal article" date="2023" name="Plants (Basel)">
        <title>Bridging the Gap: Combining Genomics and Transcriptomics Approaches to Understand Stylosanthes scabra, an Orphan Legume from the Brazilian Caatinga.</title>
        <authorList>
            <person name="Ferreira-Neto J.R.C."/>
            <person name="da Silva M.D."/>
            <person name="Binneck E."/>
            <person name="de Melo N.F."/>
            <person name="da Silva R.H."/>
            <person name="de Melo A.L.T.M."/>
            <person name="Pandolfi V."/>
            <person name="Bustamante F.O."/>
            <person name="Brasileiro-Vidal A.C."/>
            <person name="Benko-Iseppon A.M."/>
        </authorList>
    </citation>
    <scope>NUCLEOTIDE SEQUENCE [LARGE SCALE GENOMIC DNA]</scope>
    <source>
        <tissue evidence="1">Leaves</tissue>
    </source>
</reference>
<protein>
    <submittedName>
        <fullName evidence="1">Uncharacterized protein</fullName>
    </submittedName>
</protein>
<proteinExistence type="predicted"/>
<organism evidence="1 2">
    <name type="scientific">Stylosanthes scabra</name>
    <dbReference type="NCBI Taxonomy" id="79078"/>
    <lineage>
        <taxon>Eukaryota</taxon>
        <taxon>Viridiplantae</taxon>
        <taxon>Streptophyta</taxon>
        <taxon>Embryophyta</taxon>
        <taxon>Tracheophyta</taxon>
        <taxon>Spermatophyta</taxon>
        <taxon>Magnoliopsida</taxon>
        <taxon>eudicotyledons</taxon>
        <taxon>Gunneridae</taxon>
        <taxon>Pentapetalae</taxon>
        <taxon>rosids</taxon>
        <taxon>fabids</taxon>
        <taxon>Fabales</taxon>
        <taxon>Fabaceae</taxon>
        <taxon>Papilionoideae</taxon>
        <taxon>50 kb inversion clade</taxon>
        <taxon>dalbergioids sensu lato</taxon>
        <taxon>Dalbergieae</taxon>
        <taxon>Pterocarpus clade</taxon>
        <taxon>Stylosanthes</taxon>
    </lineage>
</organism>
<dbReference type="Proteomes" id="UP001341840">
    <property type="component" value="Unassembled WGS sequence"/>
</dbReference>
<keyword evidence="2" id="KW-1185">Reference proteome</keyword>
<feature type="non-terminal residue" evidence="1">
    <location>
        <position position="61"/>
    </location>
</feature>
<evidence type="ECO:0000313" key="2">
    <source>
        <dbReference type="Proteomes" id="UP001341840"/>
    </source>
</evidence>
<comment type="caution">
    <text evidence="1">The sequence shown here is derived from an EMBL/GenBank/DDBJ whole genome shotgun (WGS) entry which is preliminary data.</text>
</comment>
<gene>
    <name evidence="1" type="ORF">PIB30_107996</name>
</gene>